<evidence type="ECO:0000256" key="4">
    <source>
        <dbReference type="SAM" id="MobiDB-lite"/>
    </source>
</evidence>
<feature type="domain" description="Multidrug resistance protein MdtA-like C-terminal permuted SH3" evidence="8">
    <location>
        <begin position="307"/>
        <end position="366"/>
    </location>
</feature>
<dbReference type="AlphaFoldDB" id="A0A7W7ISN6"/>
<feature type="domain" description="Multidrug resistance protein MdtA-like alpha-helical hairpin" evidence="5">
    <location>
        <begin position="110"/>
        <end position="179"/>
    </location>
</feature>
<dbReference type="InterPro" id="IPR058625">
    <property type="entry name" value="MdtA-like_BSH"/>
</dbReference>
<dbReference type="InterPro" id="IPR058627">
    <property type="entry name" value="MdtA-like_C"/>
</dbReference>
<name>A0A7W7ISN6_9CAUL</name>
<dbReference type="Pfam" id="PF25944">
    <property type="entry name" value="Beta-barrel_RND"/>
    <property type="match status" value="1"/>
</dbReference>
<dbReference type="PANTHER" id="PTHR30158:SF10">
    <property type="entry name" value="CATION EFFLUX PUMP"/>
    <property type="match status" value="1"/>
</dbReference>
<dbReference type="FunFam" id="2.40.420.20:FF:000001">
    <property type="entry name" value="Efflux RND transporter periplasmic adaptor subunit"/>
    <property type="match status" value="1"/>
</dbReference>
<dbReference type="GO" id="GO:0046677">
    <property type="term" value="P:response to antibiotic"/>
    <property type="evidence" value="ECO:0007669"/>
    <property type="project" value="TreeGrafter"/>
</dbReference>
<keyword evidence="3" id="KW-0175">Coiled coil</keyword>
<gene>
    <name evidence="9" type="ORF">HNP32_003346</name>
</gene>
<dbReference type="GO" id="GO:0030313">
    <property type="term" value="C:cell envelope"/>
    <property type="evidence" value="ECO:0007669"/>
    <property type="project" value="UniProtKB-SubCell"/>
</dbReference>
<evidence type="ECO:0000259" key="7">
    <source>
        <dbReference type="Pfam" id="PF25944"/>
    </source>
</evidence>
<dbReference type="Gene3D" id="2.40.420.20">
    <property type="match status" value="1"/>
</dbReference>
<dbReference type="Pfam" id="PF25967">
    <property type="entry name" value="RND-MFP_C"/>
    <property type="match status" value="1"/>
</dbReference>
<comment type="caution">
    <text evidence="9">The sequence shown here is derived from an EMBL/GenBank/DDBJ whole genome shotgun (WGS) entry which is preliminary data.</text>
</comment>
<dbReference type="Pfam" id="PF25876">
    <property type="entry name" value="HH_MFP_RND"/>
    <property type="match status" value="1"/>
</dbReference>
<evidence type="ECO:0000259" key="6">
    <source>
        <dbReference type="Pfam" id="PF25917"/>
    </source>
</evidence>
<dbReference type="Gene3D" id="2.40.30.170">
    <property type="match status" value="1"/>
</dbReference>
<feature type="coiled-coil region" evidence="3">
    <location>
        <begin position="110"/>
        <end position="168"/>
    </location>
</feature>
<accession>A0A7W7ISN6</accession>
<evidence type="ECO:0000259" key="8">
    <source>
        <dbReference type="Pfam" id="PF25967"/>
    </source>
</evidence>
<evidence type="ECO:0000259" key="5">
    <source>
        <dbReference type="Pfam" id="PF25876"/>
    </source>
</evidence>
<evidence type="ECO:0000256" key="1">
    <source>
        <dbReference type="ARBA" id="ARBA00004196"/>
    </source>
</evidence>
<keyword evidence="10" id="KW-1185">Reference proteome</keyword>
<reference evidence="9 10" key="1">
    <citation type="submission" date="2020-08" db="EMBL/GenBank/DDBJ databases">
        <title>Functional genomics of gut bacteria from endangered species of beetles.</title>
        <authorList>
            <person name="Carlos-Shanley C."/>
        </authorList>
    </citation>
    <scope>NUCLEOTIDE SEQUENCE [LARGE SCALE GENOMIC DNA]</scope>
    <source>
        <strain evidence="9 10">S00123</strain>
    </source>
</reference>
<evidence type="ECO:0000256" key="2">
    <source>
        <dbReference type="ARBA" id="ARBA00009477"/>
    </source>
</evidence>
<dbReference type="Pfam" id="PF25917">
    <property type="entry name" value="BSH_RND"/>
    <property type="match status" value="1"/>
</dbReference>
<sequence>MRFNKKTAVIAAAGLLAAAGLIYVLQTQGGGVPAAASAPPGAPAVPVAKVVMREIAPAAEFTGHLAAPDTVELRAQVSGPIIRVSVPEGGLVQRGQLLFQIDPRPFQVALDGAQAQLRQAEALLAQAQSDLSRAEQLAPGGAIPVRALENAQSKARQSEAQVAAARAAVAAARLDLSYTRVTAPISGRVDRVLATTGNIVAAGTTPLTSIVSVNPVYAYFDMDEATYLDFAQRARPNGSGRAGRFPVQIGLMSEDGFPHQGTLDFLGAQVDRGTGTIRARAIVANPSGQLAPGLFARIRLDTGAPRQAMLIDDQAVGAEQGQTYVMVLGEGNTAEYRPVSLGPVVDGMRVVETGLNPGDTVIVKGLVRPGMKVTPQPMAAAPTAAATATGAAAPAEQAAPSAEAAR</sequence>
<evidence type="ECO:0000313" key="10">
    <source>
        <dbReference type="Proteomes" id="UP000539957"/>
    </source>
</evidence>
<dbReference type="Proteomes" id="UP000539957">
    <property type="component" value="Unassembled WGS sequence"/>
</dbReference>
<feature type="region of interest" description="Disordered" evidence="4">
    <location>
        <begin position="378"/>
        <end position="406"/>
    </location>
</feature>
<comment type="similarity">
    <text evidence="2">Belongs to the membrane fusion protein (MFP) (TC 8.A.1) family.</text>
</comment>
<dbReference type="InterPro" id="IPR058624">
    <property type="entry name" value="MdtA-like_HH"/>
</dbReference>
<dbReference type="InterPro" id="IPR058626">
    <property type="entry name" value="MdtA-like_b-barrel"/>
</dbReference>
<evidence type="ECO:0000256" key="3">
    <source>
        <dbReference type="SAM" id="Coils"/>
    </source>
</evidence>
<organism evidence="9 10">
    <name type="scientific">Brevundimonas bullata</name>
    <dbReference type="NCBI Taxonomy" id="13160"/>
    <lineage>
        <taxon>Bacteria</taxon>
        <taxon>Pseudomonadati</taxon>
        <taxon>Pseudomonadota</taxon>
        <taxon>Alphaproteobacteria</taxon>
        <taxon>Caulobacterales</taxon>
        <taxon>Caulobacteraceae</taxon>
        <taxon>Brevundimonas</taxon>
    </lineage>
</organism>
<dbReference type="Gene3D" id="1.10.287.470">
    <property type="entry name" value="Helix hairpin bin"/>
    <property type="match status" value="1"/>
</dbReference>
<dbReference type="EMBL" id="JACHKY010000006">
    <property type="protein sequence ID" value="MBB4799588.1"/>
    <property type="molecule type" value="Genomic_DNA"/>
</dbReference>
<dbReference type="GO" id="GO:0022857">
    <property type="term" value="F:transmembrane transporter activity"/>
    <property type="evidence" value="ECO:0007669"/>
    <property type="project" value="InterPro"/>
</dbReference>
<dbReference type="RefSeq" id="WP_184273114.1">
    <property type="nucleotide sequence ID" value="NZ_CP194722.1"/>
</dbReference>
<protein>
    <submittedName>
        <fullName evidence="9">Gold/copper resistance efflux system membrane fusion protein</fullName>
    </submittedName>
</protein>
<evidence type="ECO:0000313" key="9">
    <source>
        <dbReference type="EMBL" id="MBB4799588.1"/>
    </source>
</evidence>
<proteinExistence type="inferred from homology"/>
<dbReference type="PANTHER" id="PTHR30158">
    <property type="entry name" value="ACRA/E-RELATED COMPONENT OF DRUG EFFLUX TRANSPORTER"/>
    <property type="match status" value="1"/>
</dbReference>
<dbReference type="Gene3D" id="2.40.50.100">
    <property type="match status" value="1"/>
</dbReference>
<dbReference type="NCBIfam" id="TIGR01730">
    <property type="entry name" value="RND_mfp"/>
    <property type="match status" value="1"/>
</dbReference>
<dbReference type="InterPro" id="IPR006143">
    <property type="entry name" value="RND_pump_MFP"/>
</dbReference>
<dbReference type="GO" id="GO:0005886">
    <property type="term" value="C:plasma membrane"/>
    <property type="evidence" value="ECO:0007669"/>
    <property type="project" value="TreeGrafter"/>
</dbReference>
<comment type="subcellular location">
    <subcellularLocation>
        <location evidence="1">Cell envelope</location>
    </subcellularLocation>
</comment>
<dbReference type="SUPFAM" id="SSF111369">
    <property type="entry name" value="HlyD-like secretion proteins"/>
    <property type="match status" value="1"/>
</dbReference>
<feature type="domain" description="Multidrug resistance protein MdtA-like barrel-sandwich hybrid" evidence="6">
    <location>
        <begin position="70"/>
        <end position="205"/>
    </location>
</feature>
<feature type="domain" description="Multidrug resistance protein MdtA-like beta-barrel" evidence="7">
    <location>
        <begin position="244"/>
        <end position="303"/>
    </location>
</feature>